<dbReference type="InterPro" id="IPR008914">
    <property type="entry name" value="PEBP"/>
</dbReference>
<gene>
    <name evidence="3" type="ORF">ACFY35_42790</name>
</gene>
<dbReference type="InterPro" id="IPR005247">
    <property type="entry name" value="YbhB_YbcL/LppC-like"/>
</dbReference>
<name>A0ABW6WUG6_9ACTN</name>
<dbReference type="RefSeq" id="WP_020516978.1">
    <property type="nucleotide sequence ID" value="NZ_JBIAZU010000008.1"/>
</dbReference>
<sequence length="199" mass="20590">MHRITRRFTVVATVVALVLGTAVGASAATVLHFGYHKVRAGLPTGIKHFTLTSTDLRAGKPIPARFWGCEDAGVSPALRWSGAPAGTQSFAIQLFDQDAPTGSGFWHWVAWDIPATTTSLPTGALLPAPAVNGTNDGETAGYTGPCPPEGDVTHRYTFTVVAINVPSLGLPATTHGAVAGFVIGHAAIGSASFFATARQ</sequence>
<dbReference type="Pfam" id="PF01161">
    <property type="entry name" value="PBP"/>
    <property type="match status" value="1"/>
</dbReference>
<keyword evidence="2" id="KW-0732">Signal</keyword>
<dbReference type="GO" id="GO:0004860">
    <property type="term" value="F:protein kinase inhibitor activity"/>
    <property type="evidence" value="ECO:0007669"/>
    <property type="project" value="UniProtKB-KW"/>
</dbReference>
<dbReference type="EMBL" id="JBIAZU010000008">
    <property type="protein sequence ID" value="MFF5296204.1"/>
    <property type="molecule type" value="Genomic_DNA"/>
</dbReference>
<dbReference type="PANTHER" id="PTHR30289:SF1">
    <property type="entry name" value="PEBP (PHOSPHATIDYLETHANOLAMINE-BINDING PROTEIN) FAMILY PROTEIN"/>
    <property type="match status" value="1"/>
</dbReference>
<dbReference type="InterPro" id="IPR036610">
    <property type="entry name" value="PEBP-like_sf"/>
</dbReference>
<dbReference type="PANTHER" id="PTHR30289">
    <property type="entry name" value="UNCHARACTERIZED PROTEIN YBCL-RELATED"/>
    <property type="match status" value="1"/>
</dbReference>
<evidence type="ECO:0000313" key="4">
    <source>
        <dbReference type="Proteomes" id="UP001602245"/>
    </source>
</evidence>
<dbReference type="NCBIfam" id="TIGR00481">
    <property type="entry name" value="YbhB/YbcL family Raf kinase inhibitor-like protein"/>
    <property type="match status" value="1"/>
</dbReference>
<feature type="signal peptide" evidence="2">
    <location>
        <begin position="1"/>
        <end position="27"/>
    </location>
</feature>
<reference evidence="3 4" key="1">
    <citation type="submission" date="2024-10" db="EMBL/GenBank/DDBJ databases">
        <title>The Natural Products Discovery Center: Release of the First 8490 Sequenced Strains for Exploring Actinobacteria Biosynthetic Diversity.</title>
        <authorList>
            <person name="Kalkreuter E."/>
            <person name="Kautsar S.A."/>
            <person name="Yang D."/>
            <person name="Bader C.D."/>
            <person name="Teijaro C.N."/>
            <person name="Fluegel L."/>
            <person name="Davis C.M."/>
            <person name="Simpson J.R."/>
            <person name="Lauterbach L."/>
            <person name="Steele A.D."/>
            <person name="Gui C."/>
            <person name="Meng S."/>
            <person name="Li G."/>
            <person name="Viehrig K."/>
            <person name="Ye F."/>
            <person name="Su P."/>
            <person name="Kiefer A.F."/>
            <person name="Nichols A."/>
            <person name="Cepeda A.J."/>
            <person name="Yan W."/>
            <person name="Fan B."/>
            <person name="Jiang Y."/>
            <person name="Adhikari A."/>
            <person name="Zheng C.-J."/>
            <person name="Schuster L."/>
            <person name="Cowan T.M."/>
            <person name="Smanski M.J."/>
            <person name="Chevrette M.G."/>
            <person name="De Carvalho L.P.S."/>
            <person name="Shen B."/>
        </authorList>
    </citation>
    <scope>NUCLEOTIDE SEQUENCE [LARGE SCALE GENOMIC DNA]</scope>
    <source>
        <strain evidence="3 4">NPDC000087</strain>
    </source>
</reference>
<evidence type="ECO:0000256" key="1">
    <source>
        <dbReference type="ARBA" id="ARBA00007120"/>
    </source>
</evidence>
<proteinExistence type="inferred from homology"/>
<evidence type="ECO:0000313" key="3">
    <source>
        <dbReference type="EMBL" id="MFF5296204.1"/>
    </source>
</evidence>
<feature type="chain" id="PRO_5046048395" evidence="2">
    <location>
        <begin position="28"/>
        <end position="199"/>
    </location>
</feature>
<accession>A0ABW6WUG6</accession>
<comment type="caution">
    <text evidence="3">The sequence shown here is derived from an EMBL/GenBank/DDBJ whole genome shotgun (WGS) entry which is preliminary data.</text>
</comment>
<dbReference type="CDD" id="cd00865">
    <property type="entry name" value="PEBP_bact_arch"/>
    <property type="match status" value="1"/>
</dbReference>
<organism evidence="3 4">
    <name type="scientific">Paractinoplanes globisporus</name>
    <dbReference type="NCBI Taxonomy" id="113565"/>
    <lineage>
        <taxon>Bacteria</taxon>
        <taxon>Bacillati</taxon>
        <taxon>Actinomycetota</taxon>
        <taxon>Actinomycetes</taxon>
        <taxon>Micromonosporales</taxon>
        <taxon>Micromonosporaceae</taxon>
        <taxon>Paractinoplanes</taxon>
    </lineage>
</organism>
<dbReference type="Proteomes" id="UP001602245">
    <property type="component" value="Unassembled WGS sequence"/>
</dbReference>
<dbReference type="SUPFAM" id="SSF49777">
    <property type="entry name" value="PEBP-like"/>
    <property type="match status" value="1"/>
</dbReference>
<keyword evidence="3" id="KW-0649">Protein kinase inhibitor</keyword>
<protein>
    <submittedName>
        <fullName evidence="3">YbhB/YbcL family Raf kinase inhibitor-like protein</fullName>
    </submittedName>
</protein>
<evidence type="ECO:0000256" key="2">
    <source>
        <dbReference type="SAM" id="SignalP"/>
    </source>
</evidence>
<keyword evidence="4" id="KW-1185">Reference proteome</keyword>
<comment type="similarity">
    <text evidence="1">Belongs to the UPF0098 family.</text>
</comment>
<dbReference type="Gene3D" id="3.90.280.10">
    <property type="entry name" value="PEBP-like"/>
    <property type="match status" value="1"/>
</dbReference>